<dbReference type="Proteomes" id="UP001165653">
    <property type="component" value="Unassembled WGS sequence"/>
</dbReference>
<dbReference type="EMBL" id="JAPDDR010000004">
    <property type="protein sequence ID" value="MCW1913843.1"/>
    <property type="molecule type" value="Genomic_DNA"/>
</dbReference>
<reference evidence="3" key="1">
    <citation type="submission" date="2022-10" db="EMBL/GenBank/DDBJ databases">
        <title>Luteolibacter sp. GHJ8, whole genome shotgun sequencing project.</title>
        <authorList>
            <person name="Zhao G."/>
            <person name="Shen L."/>
        </authorList>
    </citation>
    <scope>NUCLEOTIDE SEQUENCE</scope>
    <source>
        <strain evidence="3">GHJ8</strain>
    </source>
</reference>
<gene>
    <name evidence="3" type="ORF">OJ996_09675</name>
</gene>
<feature type="signal peptide" evidence="1">
    <location>
        <begin position="1"/>
        <end position="28"/>
    </location>
</feature>
<accession>A0ABT3G1Y3</accession>
<organism evidence="3 4">
    <name type="scientific">Luteolibacter rhizosphaerae</name>
    <dbReference type="NCBI Taxonomy" id="2989719"/>
    <lineage>
        <taxon>Bacteria</taxon>
        <taxon>Pseudomonadati</taxon>
        <taxon>Verrucomicrobiota</taxon>
        <taxon>Verrucomicrobiia</taxon>
        <taxon>Verrucomicrobiales</taxon>
        <taxon>Verrucomicrobiaceae</taxon>
        <taxon>Luteolibacter</taxon>
    </lineage>
</organism>
<evidence type="ECO:0000259" key="2">
    <source>
        <dbReference type="Pfam" id="PF14485"/>
    </source>
</evidence>
<keyword evidence="1" id="KW-0732">Signal</keyword>
<dbReference type="InterPro" id="IPR027826">
    <property type="entry name" value="DUF4431"/>
</dbReference>
<proteinExistence type="predicted"/>
<comment type="caution">
    <text evidence="3">The sequence shown here is derived from an EMBL/GenBank/DDBJ whole genome shotgun (WGS) entry which is preliminary data.</text>
</comment>
<dbReference type="RefSeq" id="WP_264513345.1">
    <property type="nucleotide sequence ID" value="NZ_JAPDDR010000004.1"/>
</dbReference>
<evidence type="ECO:0000313" key="4">
    <source>
        <dbReference type="Proteomes" id="UP001165653"/>
    </source>
</evidence>
<keyword evidence="4" id="KW-1185">Reference proteome</keyword>
<name>A0ABT3G1Y3_9BACT</name>
<feature type="domain" description="DUF4431" evidence="2">
    <location>
        <begin position="89"/>
        <end position="133"/>
    </location>
</feature>
<protein>
    <submittedName>
        <fullName evidence="3">DUF4431 domain-containing protein</fullName>
    </submittedName>
</protein>
<evidence type="ECO:0000256" key="1">
    <source>
        <dbReference type="SAM" id="SignalP"/>
    </source>
</evidence>
<dbReference type="Pfam" id="PF14485">
    <property type="entry name" value="DUF4431"/>
    <property type="match status" value="1"/>
</dbReference>
<sequence>MKRFLPLFLILLASAFSAEIFTATPAKASDKENTTLRGVINEFSFPVPDEVELGTTQSAWVLATPNEVECEGKIADEDEAVKAKLDLFHLVVSEELQGKIAKFRGKPVEITGRIIPAHTRHHRTAFLFHVEGVKELGK</sequence>
<feature type="chain" id="PRO_5045367535" evidence="1">
    <location>
        <begin position="29"/>
        <end position="138"/>
    </location>
</feature>
<evidence type="ECO:0000313" key="3">
    <source>
        <dbReference type="EMBL" id="MCW1913843.1"/>
    </source>
</evidence>